<feature type="transmembrane region" description="Helical" evidence="1">
    <location>
        <begin position="146"/>
        <end position="167"/>
    </location>
</feature>
<feature type="transmembrane region" description="Helical" evidence="1">
    <location>
        <begin position="113"/>
        <end position="134"/>
    </location>
</feature>
<keyword evidence="1" id="KW-0472">Membrane</keyword>
<proteinExistence type="predicted"/>
<dbReference type="AlphaFoldDB" id="A0A0Q0YP96"/>
<keyword evidence="1" id="KW-1133">Transmembrane helix</keyword>
<dbReference type="STRING" id="1544416.Cocul_01084"/>
<comment type="caution">
    <text evidence="2">The sequence shown here is derived from an EMBL/GenBank/DDBJ whole genome shotgun (WGS) entry which is preliminary data.</text>
</comment>
<keyword evidence="1" id="KW-0812">Transmembrane</keyword>
<feature type="transmembrane region" description="Helical" evidence="1">
    <location>
        <begin position="85"/>
        <end position="106"/>
    </location>
</feature>
<gene>
    <name evidence="2" type="ORF">Cocul_01084</name>
</gene>
<dbReference type="Proteomes" id="UP000050517">
    <property type="component" value="Unassembled WGS sequence"/>
</dbReference>
<evidence type="ECO:0000313" key="2">
    <source>
        <dbReference type="EMBL" id="KQB84287.1"/>
    </source>
</evidence>
<feature type="transmembrane region" description="Helical" evidence="1">
    <location>
        <begin position="188"/>
        <end position="215"/>
    </location>
</feature>
<evidence type="ECO:0008006" key="4">
    <source>
        <dbReference type="Google" id="ProtNLM"/>
    </source>
</evidence>
<name>A0A0Q0YP96_9CORY</name>
<dbReference type="EMBL" id="LKST01000002">
    <property type="protein sequence ID" value="KQB84287.1"/>
    <property type="molecule type" value="Genomic_DNA"/>
</dbReference>
<feature type="transmembrane region" description="Helical" evidence="1">
    <location>
        <begin position="221"/>
        <end position="242"/>
    </location>
</feature>
<evidence type="ECO:0000313" key="3">
    <source>
        <dbReference type="Proteomes" id="UP000050517"/>
    </source>
</evidence>
<organism evidence="2 3">
    <name type="scientific">Corynebacterium oculi</name>
    <dbReference type="NCBI Taxonomy" id="1544416"/>
    <lineage>
        <taxon>Bacteria</taxon>
        <taxon>Bacillati</taxon>
        <taxon>Actinomycetota</taxon>
        <taxon>Actinomycetes</taxon>
        <taxon>Mycobacteriales</taxon>
        <taxon>Corynebacteriaceae</taxon>
        <taxon>Corynebacterium</taxon>
    </lineage>
</organism>
<dbReference type="PATRIC" id="fig|1544416.3.peg.1091"/>
<accession>A0A0Q0YP96</accession>
<protein>
    <recommendedName>
        <fullName evidence="4">DUF998 domain-containing protein</fullName>
    </recommendedName>
</protein>
<evidence type="ECO:0000256" key="1">
    <source>
        <dbReference type="SAM" id="Phobius"/>
    </source>
</evidence>
<reference evidence="2 3" key="1">
    <citation type="submission" date="2015-10" db="EMBL/GenBank/DDBJ databases">
        <title>Corynebacteirum lowii and Corynebacterium oculi species nova, derived from human clinical disease and and emended description of Corynebacterium mastiditis.</title>
        <authorList>
            <person name="Bernard K."/>
            <person name="Pacheco A.L."/>
            <person name="Mcdougall C."/>
            <person name="Burtx T."/>
            <person name="Weibe D."/>
            <person name="Tyler S."/>
            <person name="Olson A.B."/>
            <person name="Cnockaert M."/>
            <person name="Eguchi H."/>
            <person name="Kuwahara T."/>
            <person name="Nakayama-Imaohji H."/>
            <person name="Boudewijins M."/>
            <person name="Van Hoecke F."/>
            <person name="Bernier A.-M."/>
            <person name="Vandamme P."/>
        </authorList>
    </citation>
    <scope>NUCLEOTIDE SEQUENCE [LARGE SCALE GENOMIC DNA]</scope>
    <source>
        <strain evidence="2 3">NML 130210</strain>
    </source>
</reference>
<sequence length="244" mass="26219">MMFLPGSFASRPSGRVLRVKHTSRRSPALFLLLALAAWYGGRIAAAIAWQGEYLPRLNMVADLRVPECVPVEDFFAPRVACSPHYLWFQFAGAFAAMMLAAAGVHVIRQRRALSGAVTMGVGLIAAGFLSTMALTAEPSRYPGLHYALEAAAVASMWFVMASAAVTARRQRAMVDEAQRATAALNGPLLPVTWVLLGVSVLGALLTVAAAFGTGYDNPVGLYQRMAIDAPALWLLAVASGWWRR</sequence>
<keyword evidence="3" id="KW-1185">Reference proteome</keyword>